<evidence type="ECO:0000256" key="1">
    <source>
        <dbReference type="ARBA" id="ARBA00023121"/>
    </source>
</evidence>
<dbReference type="Proteomes" id="UP000032266">
    <property type="component" value="Chromosome"/>
</dbReference>
<dbReference type="PANTHER" id="PTHR33434">
    <property type="entry name" value="DEGV DOMAIN-CONTAINING PROTEIN DR_1986-RELATED"/>
    <property type="match status" value="1"/>
</dbReference>
<dbReference type="RefSeq" id="WP_044619381.1">
    <property type="nucleotide sequence ID" value="NZ_CP007142.1"/>
</dbReference>
<dbReference type="Gene3D" id="3.30.1180.10">
    <property type="match status" value="1"/>
</dbReference>
<dbReference type="PROSITE" id="PS51482">
    <property type="entry name" value="DEGV"/>
    <property type="match status" value="1"/>
</dbReference>
<dbReference type="Pfam" id="PF02645">
    <property type="entry name" value="DegV"/>
    <property type="match status" value="1"/>
</dbReference>
<dbReference type="SUPFAM" id="SSF82549">
    <property type="entry name" value="DAK1/DegV-like"/>
    <property type="match status" value="1"/>
</dbReference>
<dbReference type="InterPro" id="IPR003797">
    <property type="entry name" value="DegV"/>
</dbReference>
<evidence type="ECO:0000313" key="2">
    <source>
        <dbReference type="EMBL" id="AJQ97708.1"/>
    </source>
</evidence>
<protein>
    <recommendedName>
        <fullName evidence="4">EDD domain protein, DegV family</fullName>
    </recommendedName>
</protein>
<keyword evidence="3" id="KW-1185">Reference proteome</keyword>
<reference evidence="2 3" key="1">
    <citation type="submission" date="2014-01" db="EMBL/GenBank/DDBJ databases">
        <title>Full genme sequencing of cellulolytic bacterium Gynuella sunshinyii YC6258T gen. nov., sp. nov.</title>
        <authorList>
            <person name="Khan H."/>
            <person name="Chung E.J."/>
            <person name="Chung Y.R."/>
        </authorList>
    </citation>
    <scope>NUCLEOTIDE SEQUENCE [LARGE SCALE GENOMIC DNA]</scope>
    <source>
        <strain evidence="2 3">YC6258</strain>
    </source>
</reference>
<dbReference type="KEGG" id="gsn:YC6258_05680"/>
<dbReference type="HOGENOM" id="CLU_069606_0_0_6"/>
<evidence type="ECO:0008006" key="4">
    <source>
        <dbReference type="Google" id="ProtNLM"/>
    </source>
</evidence>
<accession>A0A0C5VWN5</accession>
<keyword evidence="1" id="KW-0446">Lipid-binding</keyword>
<organism evidence="2 3">
    <name type="scientific">Gynuella sunshinyii YC6258</name>
    <dbReference type="NCBI Taxonomy" id="1445510"/>
    <lineage>
        <taxon>Bacteria</taxon>
        <taxon>Pseudomonadati</taxon>
        <taxon>Pseudomonadota</taxon>
        <taxon>Gammaproteobacteria</taxon>
        <taxon>Oceanospirillales</taxon>
        <taxon>Saccharospirillaceae</taxon>
        <taxon>Gynuella</taxon>
    </lineage>
</organism>
<dbReference type="PANTHER" id="PTHR33434:SF2">
    <property type="entry name" value="FATTY ACID-BINDING PROTEIN TM_1468"/>
    <property type="match status" value="1"/>
</dbReference>
<gene>
    <name evidence="2" type="ORF">YC6258_05680</name>
</gene>
<dbReference type="STRING" id="1445510.YC6258_05680"/>
<dbReference type="AlphaFoldDB" id="A0A0C5VWN5"/>
<dbReference type="InterPro" id="IPR050270">
    <property type="entry name" value="DegV_domain_contain"/>
</dbReference>
<dbReference type="InterPro" id="IPR043168">
    <property type="entry name" value="DegV_C"/>
</dbReference>
<proteinExistence type="predicted"/>
<name>A0A0C5VWN5_9GAMM</name>
<dbReference type="Gene3D" id="3.40.50.10170">
    <property type="match status" value="1"/>
</dbReference>
<dbReference type="EMBL" id="CP007142">
    <property type="protein sequence ID" value="AJQ97708.1"/>
    <property type="molecule type" value="Genomic_DNA"/>
</dbReference>
<sequence>MKCVVVVDSSCDLPQDYLQSNPILVLPLNFSIDGKKAVDTLSSVEKIKMYSRELLGRDHNVESIPSSPAQVYTFFMNHVVTQYDFALGQTVTQSRSPNYDNWQQASGQIQTDYHLKRHDAGLTTPFSFRVINSGTFFAGQGLLAAYTIERLKQGISKNQIRAVVEDFKQDINAFAVPRDVAYLRERARKKGDSSVGLLASMIGKTLDISPVIRGDSDSTETVAKIRGRDNAVNRLFDYTTRHMQEGLSFPVVCISIADEPATLTMFAGFDTLLEQAKAHGVKVLISVMGMAGGINLGPGSICISFASKHKDYDF</sequence>
<evidence type="ECO:0000313" key="3">
    <source>
        <dbReference type="Proteomes" id="UP000032266"/>
    </source>
</evidence>
<dbReference type="GO" id="GO:0008289">
    <property type="term" value="F:lipid binding"/>
    <property type="evidence" value="ECO:0007669"/>
    <property type="project" value="UniProtKB-KW"/>
</dbReference>
<dbReference type="OrthoDB" id="6190387at2"/>